<evidence type="ECO:0000256" key="3">
    <source>
        <dbReference type="ARBA" id="ARBA00022989"/>
    </source>
</evidence>
<dbReference type="PANTHER" id="PTHR36985">
    <property type="entry name" value="TRANSLOCATION AND ASSEMBLY MODULE SUBUNIT TAMB"/>
    <property type="match status" value="1"/>
</dbReference>
<dbReference type="Proteomes" id="UP000470384">
    <property type="component" value="Unassembled WGS sequence"/>
</dbReference>
<evidence type="ECO:0000313" key="9">
    <source>
        <dbReference type="Proteomes" id="UP000470384"/>
    </source>
</evidence>
<dbReference type="GO" id="GO:0005886">
    <property type="term" value="C:plasma membrane"/>
    <property type="evidence" value="ECO:0007669"/>
    <property type="project" value="InterPro"/>
</dbReference>
<keyword evidence="9" id="KW-1185">Reference proteome</keyword>
<comment type="subcellular location">
    <subcellularLocation>
        <location evidence="1">Membrane</location>
        <topology evidence="1">Single-pass membrane protein</topology>
    </subcellularLocation>
</comment>
<evidence type="ECO:0000256" key="2">
    <source>
        <dbReference type="ARBA" id="ARBA00022692"/>
    </source>
</evidence>
<reference evidence="8 9" key="1">
    <citation type="journal article" date="2016" name="Int. J. Syst. Evol. Microbiol.">
        <title>Pyruvatibacter mobilis gen. nov., sp. nov., a marine bacterium from the culture broth of Picochlorum sp. 122.</title>
        <authorList>
            <person name="Wang G."/>
            <person name="Tang M."/>
            <person name="Wu H."/>
            <person name="Dai S."/>
            <person name="Li T."/>
            <person name="Chen C."/>
            <person name="He H."/>
            <person name="Fan J."/>
            <person name="Xiang W."/>
            <person name="Li X."/>
        </authorList>
    </citation>
    <scope>NUCLEOTIDE SEQUENCE [LARGE SCALE GENOMIC DNA]</scope>
    <source>
        <strain evidence="8 9">GYP-11</strain>
    </source>
</reference>
<dbReference type="EMBL" id="WXYQ01000001">
    <property type="protein sequence ID" value="NBG94690.1"/>
    <property type="molecule type" value="Genomic_DNA"/>
</dbReference>
<protein>
    <recommendedName>
        <fullName evidence="7">Translocation and assembly module TamB C-terminal domain-containing protein</fullName>
    </recommendedName>
</protein>
<evidence type="ECO:0000256" key="4">
    <source>
        <dbReference type="ARBA" id="ARBA00023136"/>
    </source>
</evidence>
<dbReference type="OrthoDB" id="7784409at2"/>
<keyword evidence="3 6" id="KW-1133">Transmembrane helix</keyword>
<feature type="transmembrane region" description="Helical" evidence="6">
    <location>
        <begin position="21"/>
        <end position="46"/>
    </location>
</feature>
<dbReference type="PANTHER" id="PTHR36985:SF1">
    <property type="entry name" value="TRANSLOCATION AND ASSEMBLY MODULE SUBUNIT TAMB"/>
    <property type="match status" value="1"/>
</dbReference>
<evidence type="ECO:0000256" key="5">
    <source>
        <dbReference type="SAM" id="MobiDB-lite"/>
    </source>
</evidence>
<comment type="caution">
    <text evidence="8">The sequence shown here is derived from an EMBL/GenBank/DDBJ whole genome shotgun (WGS) entry which is preliminary data.</text>
</comment>
<dbReference type="GO" id="GO:0009306">
    <property type="term" value="P:protein secretion"/>
    <property type="evidence" value="ECO:0007669"/>
    <property type="project" value="InterPro"/>
</dbReference>
<evidence type="ECO:0000256" key="1">
    <source>
        <dbReference type="ARBA" id="ARBA00004167"/>
    </source>
</evidence>
<feature type="domain" description="Translocation and assembly module TamB C-terminal" evidence="7">
    <location>
        <begin position="1032"/>
        <end position="1381"/>
    </location>
</feature>
<evidence type="ECO:0000313" key="8">
    <source>
        <dbReference type="EMBL" id="NBG94690.1"/>
    </source>
</evidence>
<dbReference type="Pfam" id="PF04357">
    <property type="entry name" value="TamB"/>
    <property type="match status" value="1"/>
</dbReference>
<keyword evidence="2 6" id="KW-0812">Transmembrane</keyword>
<dbReference type="InterPro" id="IPR007452">
    <property type="entry name" value="TamB_C"/>
</dbReference>
<gene>
    <name evidence="8" type="ORF">GTQ45_02975</name>
</gene>
<sequence>MQWADDRMDWPRMRGHGLEAARVAAVAVGAGLSVAMGLVVLLFFVLQVTPVRVALAERVLGSLAEGDGITVTFDGYGGLWPVRLTAERVVVRDGEALLAEIEDLSLGWRPLALLSGEVHATEIVAARTTIHALPSGGSDEEEDTRPGPLVPSLPVAVRVDELRLSEVMLASGVAGTETVVLTAQGRAGLAGRRADLSLSVARTGGAPFNLSVAASLGEAVAPQIDISLRDGTVEQPGLVAALTGDPSLGTLDVTASSSGDLSDWTFDLAGQIGAYGDVTAIAQGPLGDNGRLATKLRFLPGAALADVKQVSLDGDLASAGGVYEMQDARLSYGDTSYAGAVTLTDPLSAPKLRLSGQLARLDALVGEQLPEPLTVDLDATSDAGLTRIEVARLTLSAPGLMADMSGDIDLFADMASGQADVEISGTDLLPLGGDLTARVDVQRLDFAGALTGRLDARYAPALGPDGEPNAVLGEVVTLAGRFTGTASGGDGGTGSVETIVESLSLTPASGAFDIAATGRVSADASDLALTADADDLSVFSSLAGTPLGGRAKAEVTLTGALSAPQLAAAVDLDTARVAGVDLQGRLNVDGRLTPAVDLTLAFNGRAAGETARASARVMQDQGATRLAEIEASLPGLVASGDVVLGPAGAVDADLGLDVASLDAVGRIAGVPLKGQGNLAIKSVSEETGSKMTAKGAFKRIKITDLWIGGARLDATLAPEETLDATVNLRSLAAGGAAADRVRIGINGTVQRPSVAFEASGVQPFDGASENGRLYGRGDIDVDGAKASLTELEGRLADVPFSVEQPVRLSYATGVSVEDLSLRLASGRVEGRLEQKPGRLDMDVSLAALPLSLVSALTGAETGIGGTLEGTAKVSASGARGEGTFNLTAAPVVPGAQVAPPRVAMEGTWDGAELTAELTAEMPGTRDLTGSARLPVGVRNGVPFLKERAPLTASLSGVVDLGAVWPLVPVDGHRMAGLMDVDVSASGTLVDLDVAGGATMSDGLYENYDTGLLLSPLKVKLDGTGTGGTLEVDARDGAEGRLAGEGVLDLTDQSDNRLNVSMQMTRFRAARRDEVNAVASGTVTVLWPRGVDGAATPVTIGGDIQVDQLDARIPDKLASDVTVIDVTKVTGDGVPVDPEAEKSSAEEADDPPGIVLDVAINAPRRAFVRGRGLESEWGGALKVTGPADQPALVGKFEVLRGTFDFLGRSFNLSGGTVEFTGGQDVDPYLNVKAVYEEDGFEATVSVTGLSSDPQIGLSSVPALPRDEILSRVLFGTGTGQLTALQAVQLADAAANLAGASSGGGVLDAMRRALGVDVLSFGDDGVEVGSYVRDGVYVGVAQGLDAGSGEVNVEVELTDDISLDGGVGTTGDTKVGVTWERDY</sequence>
<proteinExistence type="predicted"/>
<dbReference type="RefSeq" id="WP_160586741.1">
    <property type="nucleotide sequence ID" value="NZ_BMHN01000001.1"/>
</dbReference>
<dbReference type="GeneID" id="300653678"/>
<evidence type="ECO:0000259" key="7">
    <source>
        <dbReference type="Pfam" id="PF04357"/>
    </source>
</evidence>
<evidence type="ECO:0000256" key="6">
    <source>
        <dbReference type="SAM" id="Phobius"/>
    </source>
</evidence>
<keyword evidence="4 6" id="KW-0472">Membrane</keyword>
<organism evidence="8 9">
    <name type="scientific">Pyruvatibacter mobilis</name>
    <dbReference type="NCBI Taxonomy" id="1712261"/>
    <lineage>
        <taxon>Bacteria</taxon>
        <taxon>Pseudomonadati</taxon>
        <taxon>Pseudomonadota</taxon>
        <taxon>Alphaproteobacteria</taxon>
        <taxon>Hyphomicrobiales</taxon>
        <taxon>Parvibaculaceae</taxon>
        <taxon>Pyruvatibacter</taxon>
    </lineage>
</organism>
<feature type="region of interest" description="Disordered" evidence="5">
    <location>
        <begin position="1131"/>
        <end position="1150"/>
    </location>
</feature>
<name>A0A845Q8Z0_9HYPH</name>
<accession>A0A845Q8Z0</accession>